<feature type="chain" id="PRO_5047070762" evidence="1">
    <location>
        <begin position="26"/>
        <end position="241"/>
    </location>
</feature>
<dbReference type="Proteomes" id="UP001606302">
    <property type="component" value="Unassembled WGS sequence"/>
</dbReference>
<dbReference type="EMBL" id="JBIGHX010000011">
    <property type="protein sequence ID" value="MFG6464719.1"/>
    <property type="molecule type" value="Genomic_DNA"/>
</dbReference>
<sequence length="241" mass="25761">MPSTSPRLRLLAGLLAALATAAAAARPPLRMLVFPVPGLFDIVEGGHIAGPGGLLLRQIAQASELSIETSSVPLARAWNTVLTEPNTCVLGVTRSPDREERFQWVGVVSRADVAVYGRTDALFAPPDLGALRGKPVVVLRETFTAIALREAGVVAQEVSSAAIALRMLQAGRVDYWYAHQLVAEPTARNAGGLAIRPLLVTSRIDGYLACNPETAADDVDKLRQALQRLRRQGDLTPFGVR</sequence>
<organism evidence="2 3">
    <name type="scientific">Pelomonas lactea</name>
    <dbReference type="NCBI Taxonomy" id="3299030"/>
    <lineage>
        <taxon>Bacteria</taxon>
        <taxon>Pseudomonadati</taxon>
        <taxon>Pseudomonadota</taxon>
        <taxon>Betaproteobacteria</taxon>
        <taxon>Burkholderiales</taxon>
        <taxon>Sphaerotilaceae</taxon>
        <taxon>Roseateles</taxon>
    </lineage>
</organism>
<keyword evidence="3" id="KW-1185">Reference proteome</keyword>
<dbReference type="RefSeq" id="WP_394514222.1">
    <property type="nucleotide sequence ID" value="NZ_JBIGHX010000011.1"/>
</dbReference>
<dbReference type="Gene3D" id="3.40.190.10">
    <property type="entry name" value="Periplasmic binding protein-like II"/>
    <property type="match status" value="2"/>
</dbReference>
<dbReference type="PANTHER" id="PTHR38834">
    <property type="entry name" value="PERIPLASMIC SUBSTRATE BINDING PROTEIN FAMILY 3"/>
    <property type="match status" value="1"/>
</dbReference>
<name>A0ABW7GRW4_9BURK</name>
<dbReference type="PANTHER" id="PTHR38834:SF3">
    <property type="entry name" value="SOLUTE-BINDING PROTEIN FAMILY 3_N-TERMINAL DOMAIN-CONTAINING PROTEIN"/>
    <property type="match status" value="1"/>
</dbReference>
<dbReference type="SUPFAM" id="SSF53850">
    <property type="entry name" value="Periplasmic binding protein-like II"/>
    <property type="match status" value="1"/>
</dbReference>
<feature type="signal peptide" evidence="1">
    <location>
        <begin position="1"/>
        <end position="25"/>
    </location>
</feature>
<reference evidence="2 3" key="1">
    <citation type="submission" date="2024-08" db="EMBL/GenBank/DDBJ databases">
        <authorList>
            <person name="Lu H."/>
        </authorList>
    </citation>
    <scope>NUCLEOTIDE SEQUENCE [LARGE SCALE GENOMIC DNA]</scope>
    <source>
        <strain evidence="2 3">DXS20W</strain>
    </source>
</reference>
<keyword evidence="1" id="KW-0732">Signal</keyword>
<accession>A0ABW7GRW4</accession>
<evidence type="ECO:0000313" key="3">
    <source>
        <dbReference type="Proteomes" id="UP001606302"/>
    </source>
</evidence>
<evidence type="ECO:0000313" key="2">
    <source>
        <dbReference type="EMBL" id="MFG6464719.1"/>
    </source>
</evidence>
<gene>
    <name evidence="2" type="ORF">ACG04Q_24320</name>
</gene>
<protein>
    <submittedName>
        <fullName evidence="2">Substrate-binding periplasmic protein</fullName>
    </submittedName>
</protein>
<proteinExistence type="predicted"/>
<evidence type="ECO:0000256" key="1">
    <source>
        <dbReference type="SAM" id="SignalP"/>
    </source>
</evidence>
<comment type="caution">
    <text evidence="2">The sequence shown here is derived from an EMBL/GenBank/DDBJ whole genome shotgun (WGS) entry which is preliminary data.</text>
</comment>